<dbReference type="CDD" id="cd04301">
    <property type="entry name" value="NAT_SF"/>
    <property type="match status" value="1"/>
</dbReference>
<dbReference type="RefSeq" id="WP_021712898.1">
    <property type="nucleotide sequence ID" value="NZ_BATM01000008.1"/>
</dbReference>
<dbReference type="InterPro" id="IPR000182">
    <property type="entry name" value="GNAT_dom"/>
</dbReference>
<name>U3B142_9VIBR</name>
<proteinExistence type="predicted"/>
<protein>
    <recommendedName>
        <fullName evidence="1">N-acetyltransferase domain-containing protein</fullName>
    </recommendedName>
</protein>
<evidence type="ECO:0000313" key="3">
    <source>
        <dbReference type="Proteomes" id="UP000016562"/>
    </source>
</evidence>
<dbReference type="Proteomes" id="UP000016562">
    <property type="component" value="Unassembled WGS sequence"/>
</dbReference>
<organism evidence="2 3">
    <name type="scientific">Vibrio ezurae NBRC 102218</name>
    <dbReference type="NCBI Taxonomy" id="1219080"/>
    <lineage>
        <taxon>Bacteria</taxon>
        <taxon>Pseudomonadati</taxon>
        <taxon>Pseudomonadota</taxon>
        <taxon>Gammaproteobacteria</taxon>
        <taxon>Vibrionales</taxon>
        <taxon>Vibrionaceae</taxon>
        <taxon>Vibrio</taxon>
    </lineage>
</organism>
<comment type="caution">
    <text evidence="2">The sequence shown here is derived from an EMBL/GenBank/DDBJ whole genome shotgun (WGS) entry which is preliminary data.</text>
</comment>
<dbReference type="PROSITE" id="PS51186">
    <property type="entry name" value="GNAT"/>
    <property type="match status" value="1"/>
</dbReference>
<gene>
    <name evidence="2" type="ORF">VEZ01S_08_02230</name>
</gene>
<evidence type="ECO:0000259" key="1">
    <source>
        <dbReference type="PROSITE" id="PS51186"/>
    </source>
</evidence>
<dbReference type="STRING" id="1219080.VEZ01S_08_02230"/>
<reference evidence="2 3" key="1">
    <citation type="submission" date="2013-09" db="EMBL/GenBank/DDBJ databases">
        <title>Whole genome shotgun sequence of Vibrio ezurae NBRC 102218.</title>
        <authorList>
            <person name="Yoshida I."/>
            <person name="Hosoyama A."/>
            <person name="Numata M."/>
            <person name="Hashimoto M."/>
            <person name="Hosoyama Y."/>
            <person name="Tsuchikane K."/>
            <person name="Noguchi M."/>
            <person name="Hirakata S."/>
            <person name="Ichikawa N."/>
            <person name="Ohji S."/>
            <person name="Yamazoe A."/>
            <person name="Fujita N."/>
        </authorList>
    </citation>
    <scope>NUCLEOTIDE SEQUENCE [LARGE SCALE GENOMIC DNA]</scope>
    <source>
        <strain evidence="2 3">NBRC 102218</strain>
    </source>
</reference>
<dbReference type="SUPFAM" id="SSF55729">
    <property type="entry name" value="Acyl-CoA N-acyltransferases (Nat)"/>
    <property type="match status" value="1"/>
</dbReference>
<dbReference type="GO" id="GO:0016747">
    <property type="term" value="F:acyltransferase activity, transferring groups other than amino-acyl groups"/>
    <property type="evidence" value="ECO:0007669"/>
    <property type="project" value="InterPro"/>
</dbReference>
<dbReference type="OrthoDB" id="164800at2"/>
<dbReference type="AlphaFoldDB" id="U3B142"/>
<keyword evidence="3" id="KW-1185">Reference proteome</keyword>
<dbReference type="Gene3D" id="3.40.630.30">
    <property type="match status" value="1"/>
</dbReference>
<evidence type="ECO:0000313" key="2">
    <source>
        <dbReference type="EMBL" id="GAD79187.1"/>
    </source>
</evidence>
<dbReference type="InterPro" id="IPR016181">
    <property type="entry name" value="Acyl_CoA_acyltransferase"/>
</dbReference>
<dbReference type="EMBL" id="BATM01000008">
    <property type="protein sequence ID" value="GAD79187.1"/>
    <property type="molecule type" value="Genomic_DNA"/>
</dbReference>
<sequence>MDLADVMQEYNEFERKFGNSFNGTMKSDDNLTKFVSIDRHGSYISFFNFDENMTESIVKDQLAYFNKRNLCFEWKTYSTDKPSNIGEILLAYGFEQEDSESFMVLDLSKVVSEPEPFDELQITEVSDSKGIYDAIKVQEQVWGRDFDWQYNYLMNLKKHSPDSVFIYVVYVNEQPVTSAWLTFNGNSPFAGIWGGSTIEEFRGNGYYSLLLNKRIAKAKSKGVKYLIIDASDMSKPIVSKRGFQVVATTTGYTSPNS</sequence>
<accession>U3B142</accession>
<dbReference type="eggNOG" id="COG4552">
    <property type="taxonomic scope" value="Bacteria"/>
</dbReference>
<dbReference type="Pfam" id="PF00583">
    <property type="entry name" value="Acetyltransf_1"/>
    <property type="match status" value="1"/>
</dbReference>
<feature type="domain" description="N-acetyltransferase" evidence="1">
    <location>
        <begin position="120"/>
        <end position="257"/>
    </location>
</feature>